<feature type="region of interest" description="Disordered" evidence="3">
    <location>
        <begin position="1956"/>
        <end position="2015"/>
    </location>
</feature>
<dbReference type="Proteomes" id="UP000308768">
    <property type="component" value="Unassembled WGS sequence"/>
</dbReference>
<evidence type="ECO:0000313" key="6">
    <source>
        <dbReference type="EMBL" id="TKA80951.1"/>
    </source>
</evidence>
<feature type="compositionally biased region" description="Polar residues" evidence="3">
    <location>
        <begin position="1739"/>
        <end position="1755"/>
    </location>
</feature>
<feature type="domain" description="GATOR2 complex protein MIO zinc-ribbon like" evidence="4">
    <location>
        <begin position="803"/>
        <end position="904"/>
    </location>
</feature>
<dbReference type="Gene3D" id="2.130.10.10">
    <property type="entry name" value="YVTN repeat-like/Quinoprotein amine dehydrogenase"/>
    <property type="match status" value="1"/>
</dbReference>
<dbReference type="GO" id="GO:0072659">
    <property type="term" value="P:protein localization to plasma membrane"/>
    <property type="evidence" value="ECO:0007669"/>
    <property type="project" value="InterPro"/>
</dbReference>
<feature type="compositionally biased region" description="Basic and acidic residues" evidence="3">
    <location>
        <begin position="1991"/>
        <end position="2015"/>
    </location>
</feature>
<dbReference type="Pfam" id="PF21072">
    <property type="entry name" value="EFR3"/>
    <property type="match status" value="2"/>
</dbReference>
<comment type="similarity">
    <text evidence="2">Belongs to the EFR3 family.</text>
</comment>
<comment type="caution">
    <text evidence="6">The sequence shown here is derived from an EMBL/GenBank/DDBJ whole genome shotgun (WGS) entry which is preliminary data.</text>
</comment>
<feature type="compositionally biased region" description="Gly residues" evidence="3">
    <location>
        <begin position="1866"/>
        <end position="1877"/>
    </location>
</feature>
<reference evidence="6 7" key="1">
    <citation type="submission" date="2017-03" db="EMBL/GenBank/DDBJ databases">
        <title>Genomes of endolithic fungi from Antarctica.</title>
        <authorList>
            <person name="Coleine C."/>
            <person name="Masonjones S."/>
            <person name="Stajich J.E."/>
        </authorList>
    </citation>
    <scope>NUCLEOTIDE SEQUENCE [LARGE SCALE GENOMIC DNA]</scope>
    <source>
        <strain evidence="6 7">CCFEE 5187</strain>
    </source>
</reference>
<dbReference type="InterPro" id="IPR031488">
    <property type="entry name" value="Zn_ribbon_mio"/>
</dbReference>
<feature type="region of interest" description="Disordered" evidence="3">
    <location>
        <begin position="1812"/>
        <end position="1878"/>
    </location>
</feature>
<evidence type="ECO:0000256" key="1">
    <source>
        <dbReference type="ARBA" id="ARBA00009713"/>
    </source>
</evidence>
<dbReference type="InterPro" id="IPR049150">
    <property type="entry name" value="EFR3_HEAT-like_rpt"/>
</dbReference>
<feature type="region of interest" description="Disordered" evidence="3">
    <location>
        <begin position="1725"/>
        <end position="1758"/>
    </location>
</feature>
<dbReference type="OrthoDB" id="341486at2759"/>
<dbReference type="Pfam" id="PF17034">
    <property type="entry name" value="zinc_ribbon_16"/>
    <property type="match status" value="1"/>
</dbReference>
<evidence type="ECO:0000313" key="7">
    <source>
        <dbReference type="Proteomes" id="UP000308768"/>
    </source>
</evidence>
<dbReference type="SUPFAM" id="SSF48371">
    <property type="entry name" value="ARM repeat"/>
    <property type="match status" value="1"/>
</dbReference>
<organism evidence="6 7">
    <name type="scientific">Cryomyces minteri</name>
    <dbReference type="NCBI Taxonomy" id="331657"/>
    <lineage>
        <taxon>Eukaryota</taxon>
        <taxon>Fungi</taxon>
        <taxon>Dikarya</taxon>
        <taxon>Ascomycota</taxon>
        <taxon>Pezizomycotina</taxon>
        <taxon>Dothideomycetes</taxon>
        <taxon>Dothideomycetes incertae sedis</taxon>
        <taxon>Cryomyces</taxon>
    </lineage>
</organism>
<dbReference type="InterPro" id="IPR049092">
    <property type="entry name" value="MIOS_a-sol"/>
</dbReference>
<evidence type="ECO:0000256" key="2">
    <source>
        <dbReference type="ARBA" id="ARBA00010216"/>
    </source>
</evidence>
<comment type="similarity">
    <text evidence="1">Belongs to the WD repeat mio family.</text>
</comment>
<dbReference type="InterPro" id="IPR001680">
    <property type="entry name" value="WD40_rpt"/>
</dbReference>
<dbReference type="STRING" id="331657.A0A4U0XW80"/>
<feature type="compositionally biased region" description="Low complexity" evidence="3">
    <location>
        <begin position="1530"/>
        <end position="1540"/>
    </location>
</feature>
<dbReference type="Pfam" id="PF21719">
    <property type="entry name" value="MIOS_a-sol"/>
    <property type="match status" value="1"/>
</dbReference>
<dbReference type="SMART" id="SM00320">
    <property type="entry name" value="WD40"/>
    <property type="match status" value="4"/>
</dbReference>
<dbReference type="SUPFAM" id="SSF50978">
    <property type="entry name" value="WD40 repeat-like"/>
    <property type="match status" value="1"/>
</dbReference>
<dbReference type="InterPro" id="IPR015943">
    <property type="entry name" value="WD40/YVTN_repeat-like_dom_sf"/>
</dbReference>
<feature type="region of interest" description="Disordered" evidence="3">
    <location>
        <begin position="291"/>
        <end position="320"/>
    </location>
</feature>
<dbReference type="EMBL" id="NAJN01000040">
    <property type="protein sequence ID" value="TKA80951.1"/>
    <property type="molecule type" value="Genomic_DNA"/>
</dbReference>
<feature type="compositionally biased region" description="Basic and acidic residues" evidence="3">
    <location>
        <begin position="1499"/>
        <end position="1509"/>
    </location>
</feature>
<evidence type="ECO:0000256" key="3">
    <source>
        <dbReference type="SAM" id="MobiDB-lite"/>
    </source>
</evidence>
<dbReference type="InterPro" id="IPR036322">
    <property type="entry name" value="WD40_repeat_dom_sf"/>
</dbReference>
<gene>
    <name evidence="6" type="ORF">B0A49_00885</name>
</gene>
<dbReference type="GO" id="GO:0005886">
    <property type="term" value="C:plasma membrane"/>
    <property type="evidence" value="ECO:0007669"/>
    <property type="project" value="TreeGrafter"/>
</dbReference>
<dbReference type="InterPro" id="IPR039786">
    <property type="entry name" value="EFR3"/>
</dbReference>
<feature type="compositionally biased region" description="Polar residues" evidence="3">
    <location>
        <begin position="1934"/>
        <end position="1943"/>
    </location>
</feature>
<dbReference type="PANTHER" id="PTHR47766">
    <property type="entry name" value="PROTEIN EFR3"/>
    <property type="match status" value="1"/>
</dbReference>
<feature type="region of interest" description="Disordered" evidence="3">
    <location>
        <begin position="1499"/>
        <end position="1540"/>
    </location>
</feature>
<evidence type="ECO:0000259" key="4">
    <source>
        <dbReference type="Pfam" id="PF17034"/>
    </source>
</evidence>
<evidence type="ECO:0000259" key="5">
    <source>
        <dbReference type="Pfam" id="PF21719"/>
    </source>
</evidence>
<feature type="compositionally biased region" description="Polar residues" evidence="3">
    <location>
        <begin position="304"/>
        <end position="313"/>
    </location>
</feature>
<sequence length="2038" mass="223499">MEAAIRWSPHSKEDQQRFLIVDVAGNRLRLCQISSIDKNKTTFEQIAQREKLPNFTAFDWSKTTESLVAIGSTSGEAALVRIDANEESPSLGFLQSFPIKHQRKCNSIAFSIDSLLATGLDRVRNDFCMNIYNVGQGNFGATQEPLRKLCSSEAITSLKFFTGQPNELLAAVGRSCIRVYDVRDSTVVGGGQLLTKFVHNLAIDPLDENYFVSAGQSGDPSLTLWDKRFLTRSTPSSISPANETQPGAVLEFKPAVDNSTSGSTIWSVRFSGTTRGRFGVLSNKGEVKVYDTSQHQMKQDSPHPGQNSQNQADETSKWSSRHYVKRSHNIQYPYFHEKYGQEENEKIIAFDFMTIGGLRDGQAALALHPDRGVDVIRVPATPPLVNITALNELAIFADQPFFIKPKKEEARPGYSDPNLVIANILYQGNLPRRRCEAGYLFNAQKNKVVVADDPSLVELWDLIQCLQDLAKEDGMVSRTLDLSYLGVFSIWNNTPGPNVNRTIDDENDQESFEDAVEQIADAKDYPTFSGAETAYPAHRQLCLSICRWTFAKDSLADRCEELVALGPQNHYKAIVLAVFHGHKDVALNLFRSLVQRKQMQDIGIGAVIACESVSAEQRDLCKWMAEESTDPYLQALLSYFVEGNWTAVVETSNLPLPDRVAVACKYLSDEALTAFLSVATTQAIQKGDVAGVVLTGLAEQAIDLFQAYIARTDDLQTAVIATAFTNPKYVTNMRWEFWTENYFDQMQRWQAFMHRTRFTVQHNRMAVTRDGRCLIQPPPGQATLRCKHCQASLARRDEDGRSAAGAKAFTTPAANAGTICPKCGRHMPRCGICMHWLGTPDPAAVPSQVSAPSTKEKGDTGPKGSGVPEGRKEDPMKNFVTFCMSCSHGFHAHHAKEWFKKHSMFQKKSAFPEEVKPNASELSYLLYYASTRRSKLVKVGAFLEKRTGKDVYSGRVGNVQVTLQILKALIEKCPRDLPLFAAYITSVLRQILRSSSIDMVESSIPTFASFCEHQDPAALAADQEYVQRYEEIVRLYAAFASKDSDVSVKSSPSVPVAIRFRKAGLEAIKSMAGSEALTVETARQLYIVVPVVLQNIYSTIPNHLRQLQEKEQVHEQLEKDQAMKRRQSVNTVRTRDEVTGEEADPKAAAGTTADADLLAEEEVGVLAIQCLRMVFAVNNRGQLRYATTAVLKFLAARITPGDHFSSNSPAHPTDASWPIALFQLVCTWAPVQDRYIILVTAMETLIQSPIVENDLEKQLVLSTIISWLLGSNINLMGLSVMDVLIGLVQHVLLLLQLGGKGSELLPHSQQADAMISQDPTAKKPEVTKDVVMEIVKSPSSTRIQLLDQLQKCIANLATHVYYTDQIHDMLAALLMRLKSSPNSTIPNAVAAVADPVGTAGSIAESVKMQEKPHTDGFFSFATARIVALRSVKDILLVANSKCQDGAAAGRSRAGESIWDGTQWLLRDPNPEVRRAYVEALITWLQFEVRKSDYDVVEDHVPSRDKRKENQAGGSLARRAVSNSSAVNRPSSRGVSGGSRSRPTFLPLLHLAAYDHAHQYAPSTEPMGEADFMILHLLLSSLPQKLGVHAARSGLPMVLRLQESIPSLSDPVAKVRVGSLVHGYLWALSETFEFESTPVGAEIHNEILRRRQHQLWVEGVRVPPIPVGQIERITPSSLRDKNDQTAPSLVRLPSEMVHTEVLKPFDHRTALVDLIAKSYTASLVLSPPSSPAASPGRSFSLPSLNIPPSRQQSQPDQLPRAVRDELLADWSKEACIEAVASANAKSVSLHGSSSLTRGRAGPLQQRLLAVNSMPAGTGTGAPGSGVNTPQRRAASRSRRIGFTPTEDGRRQLSSPRRGGSASTSDTGTGGGGGGGGGATVRIEDLKAVLTGQTSVPLTGYRSLLREAGRGGRGRSSGSDRCDSDTGSESMVSYDGTDNGSYNDTAARNLSAATEGSALGLEEQQQQRMDAVARGVREGREGENADANTEDAVLERRMTSPLRSERGDGSNGVGKRDFSMLLEEIDVGEEETRMVGRPPY</sequence>
<dbReference type="PANTHER" id="PTHR47766:SF1">
    <property type="entry name" value="PROTEIN EFR3"/>
    <property type="match status" value="1"/>
</dbReference>
<dbReference type="InterPro" id="IPR016024">
    <property type="entry name" value="ARM-type_fold"/>
</dbReference>
<feature type="region of interest" description="Disordered" evidence="3">
    <location>
        <begin position="1899"/>
        <end position="1943"/>
    </location>
</feature>
<proteinExistence type="inferred from homology"/>
<name>A0A4U0XW80_9PEZI</name>
<feature type="domain" description="MIOS-like alpha-solenoid" evidence="5">
    <location>
        <begin position="432"/>
        <end position="666"/>
    </location>
</feature>
<feature type="region of interest" description="Disordered" evidence="3">
    <location>
        <begin position="1119"/>
        <end position="1151"/>
    </location>
</feature>
<feature type="region of interest" description="Disordered" evidence="3">
    <location>
        <begin position="844"/>
        <end position="873"/>
    </location>
</feature>
<accession>A0A4U0XW80</accession>
<keyword evidence="7" id="KW-1185">Reference proteome</keyword>
<feature type="compositionally biased region" description="Polar residues" evidence="3">
    <location>
        <begin position="1520"/>
        <end position="1529"/>
    </location>
</feature>
<protein>
    <submittedName>
        <fullName evidence="6">Uncharacterized protein</fullName>
    </submittedName>
</protein>